<keyword evidence="10" id="KW-1185">Reference proteome</keyword>
<proteinExistence type="inferred from homology"/>
<feature type="transmembrane region" description="Helical" evidence="7">
    <location>
        <begin position="237"/>
        <end position="255"/>
    </location>
</feature>
<reference evidence="9 10" key="1">
    <citation type="journal article" date="2016" name="Environ. Microbiol.">
        <title>New Methyloceanibacter diversity from North Sea sediments includes methanotroph containing solely the soluble methane monooxygenase.</title>
        <authorList>
            <person name="Vekeman B."/>
            <person name="Kerckhof F.M."/>
            <person name="Cremers G."/>
            <person name="de Vos P."/>
            <person name="Vandamme P."/>
            <person name="Boon N."/>
            <person name="Op den Camp H.J."/>
            <person name="Heylen K."/>
        </authorList>
    </citation>
    <scope>NUCLEOTIDE SEQUENCE [LARGE SCALE GENOMIC DNA]</scope>
    <source>
        <strain evidence="9 10">R-67177</strain>
    </source>
</reference>
<dbReference type="InterPro" id="IPR000515">
    <property type="entry name" value="MetI-like"/>
</dbReference>
<comment type="subcellular location">
    <subcellularLocation>
        <location evidence="1 7">Cell membrane</location>
        <topology evidence="1 7">Multi-pass membrane protein</topology>
    </subcellularLocation>
</comment>
<keyword evidence="3" id="KW-1003">Cell membrane</keyword>
<evidence type="ECO:0000256" key="1">
    <source>
        <dbReference type="ARBA" id="ARBA00004651"/>
    </source>
</evidence>
<feature type="transmembrane region" description="Helical" evidence="7">
    <location>
        <begin position="197"/>
        <end position="217"/>
    </location>
</feature>
<keyword evidence="6 7" id="KW-0472">Membrane</keyword>
<evidence type="ECO:0000256" key="2">
    <source>
        <dbReference type="ARBA" id="ARBA00022448"/>
    </source>
</evidence>
<evidence type="ECO:0000313" key="10">
    <source>
        <dbReference type="Proteomes" id="UP000095042"/>
    </source>
</evidence>
<evidence type="ECO:0000256" key="5">
    <source>
        <dbReference type="ARBA" id="ARBA00022989"/>
    </source>
</evidence>
<dbReference type="PROSITE" id="PS50928">
    <property type="entry name" value="ABC_TM1"/>
    <property type="match status" value="1"/>
</dbReference>
<keyword evidence="9" id="KW-0808">Transferase</keyword>
<organism evidence="9 10">
    <name type="scientific">Methyloceanibacter marginalis</name>
    <dbReference type="NCBI Taxonomy" id="1774971"/>
    <lineage>
        <taxon>Bacteria</taxon>
        <taxon>Pseudomonadati</taxon>
        <taxon>Pseudomonadota</taxon>
        <taxon>Alphaproteobacteria</taxon>
        <taxon>Hyphomicrobiales</taxon>
        <taxon>Hyphomicrobiaceae</taxon>
        <taxon>Methyloceanibacter</taxon>
    </lineage>
</organism>
<dbReference type="RefSeq" id="WP_069624216.1">
    <property type="nucleotide sequence ID" value="NZ_LPWD01000269.1"/>
</dbReference>
<dbReference type="Gene3D" id="1.10.3720.10">
    <property type="entry name" value="MetI-like"/>
    <property type="match status" value="1"/>
</dbReference>
<dbReference type="AlphaFoldDB" id="A0A1E3W9V8"/>
<feature type="transmembrane region" description="Helical" evidence="7">
    <location>
        <begin position="82"/>
        <end position="103"/>
    </location>
</feature>
<dbReference type="PANTHER" id="PTHR30151:SF0">
    <property type="entry name" value="ABC TRANSPORTER PERMEASE PROTEIN MJ0413-RELATED"/>
    <property type="match status" value="1"/>
</dbReference>
<dbReference type="PANTHER" id="PTHR30151">
    <property type="entry name" value="ALKANE SULFONATE ABC TRANSPORTER-RELATED, MEMBRANE SUBUNIT"/>
    <property type="match status" value="1"/>
</dbReference>
<evidence type="ECO:0000259" key="8">
    <source>
        <dbReference type="PROSITE" id="PS50928"/>
    </source>
</evidence>
<dbReference type="Proteomes" id="UP000095042">
    <property type="component" value="Unassembled WGS sequence"/>
</dbReference>
<keyword evidence="5 7" id="KW-1133">Transmembrane helix</keyword>
<evidence type="ECO:0000313" key="9">
    <source>
        <dbReference type="EMBL" id="ODS02598.1"/>
    </source>
</evidence>
<comment type="similarity">
    <text evidence="7">Belongs to the binding-protein-dependent transport system permease family.</text>
</comment>
<accession>A0A1E3W9V8</accession>
<dbReference type="GO" id="GO:0005886">
    <property type="term" value="C:plasma membrane"/>
    <property type="evidence" value="ECO:0007669"/>
    <property type="project" value="UniProtKB-SubCell"/>
</dbReference>
<feature type="transmembrane region" description="Helical" evidence="7">
    <location>
        <begin position="110"/>
        <end position="135"/>
    </location>
</feature>
<keyword evidence="9" id="KW-0418">Kinase</keyword>
<keyword evidence="2 7" id="KW-0813">Transport</keyword>
<evidence type="ECO:0000256" key="3">
    <source>
        <dbReference type="ARBA" id="ARBA00022475"/>
    </source>
</evidence>
<gene>
    <name evidence="9" type="ORF">AUC71_14475</name>
</gene>
<dbReference type="InterPro" id="IPR035906">
    <property type="entry name" value="MetI-like_sf"/>
</dbReference>
<dbReference type="EMBL" id="LPWD01000269">
    <property type="protein sequence ID" value="ODS02598.1"/>
    <property type="molecule type" value="Genomic_DNA"/>
</dbReference>
<keyword evidence="4 7" id="KW-0812">Transmembrane</keyword>
<sequence>MRAINLRLSRTARIALALLPFVALLVAYTIGSNLRLAENPNDKLLPSFETMGEAIKAYAFEPDPRTGQYLLWSDTAASLKRLLSGLGIAALIALVFGVLIGLLPVMGATLGPFVAVMSMVPPLALLPILFIVMGLGEASKIALIVIGTSLKLIRDVALRVGDIPREQLIKAQTLGASTAQIASRVVFPQTMPRLLDALRLEIGPAWLFLIAAEAIAADSGLGYRIFLVRRYLSMDVIIPYVVWITLLAFLMDLALRLLQRKAYPWFAEARKA</sequence>
<dbReference type="SUPFAM" id="SSF161098">
    <property type="entry name" value="MetI-like"/>
    <property type="match status" value="1"/>
</dbReference>
<dbReference type="OrthoDB" id="258894at2"/>
<evidence type="ECO:0000256" key="4">
    <source>
        <dbReference type="ARBA" id="ARBA00022692"/>
    </source>
</evidence>
<feature type="domain" description="ABC transmembrane type-1" evidence="8">
    <location>
        <begin position="79"/>
        <end position="259"/>
    </location>
</feature>
<dbReference type="CDD" id="cd06261">
    <property type="entry name" value="TM_PBP2"/>
    <property type="match status" value="1"/>
</dbReference>
<comment type="caution">
    <text evidence="9">The sequence shown here is derived from an EMBL/GenBank/DDBJ whole genome shotgun (WGS) entry which is preliminary data.</text>
</comment>
<name>A0A1E3W9V8_9HYPH</name>
<evidence type="ECO:0000256" key="7">
    <source>
        <dbReference type="RuleBase" id="RU363032"/>
    </source>
</evidence>
<dbReference type="Pfam" id="PF00528">
    <property type="entry name" value="BPD_transp_1"/>
    <property type="match status" value="1"/>
</dbReference>
<evidence type="ECO:0000256" key="6">
    <source>
        <dbReference type="ARBA" id="ARBA00023136"/>
    </source>
</evidence>
<dbReference type="GO" id="GO:0055085">
    <property type="term" value="P:transmembrane transport"/>
    <property type="evidence" value="ECO:0007669"/>
    <property type="project" value="InterPro"/>
</dbReference>
<dbReference type="GO" id="GO:0016301">
    <property type="term" value="F:kinase activity"/>
    <property type="evidence" value="ECO:0007669"/>
    <property type="project" value="UniProtKB-KW"/>
</dbReference>
<protein>
    <submittedName>
        <fullName evidence="9">Lipid kinase</fullName>
    </submittedName>
</protein>